<dbReference type="Proteomes" id="UP000752696">
    <property type="component" value="Unassembled WGS sequence"/>
</dbReference>
<dbReference type="EMBL" id="CAJDYZ010007508">
    <property type="protein sequence ID" value="CAD1474350.1"/>
    <property type="molecule type" value="Genomic_DNA"/>
</dbReference>
<feature type="non-terminal residue" evidence="1">
    <location>
        <position position="1"/>
    </location>
</feature>
<sequence>LEKSLRVQRIRRARSDIQKLQFRRQETNEKCRISLGRVQGTFLESEFKVPSERLNKTAKKGHR</sequence>
<organism evidence="1 2">
    <name type="scientific">Heterotrigona itama</name>
    <dbReference type="NCBI Taxonomy" id="395501"/>
    <lineage>
        <taxon>Eukaryota</taxon>
        <taxon>Metazoa</taxon>
        <taxon>Ecdysozoa</taxon>
        <taxon>Arthropoda</taxon>
        <taxon>Hexapoda</taxon>
        <taxon>Insecta</taxon>
        <taxon>Pterygota</taxon>
        <taxon>Neoptera</taxon>
        <taxon>Endopterygota</taxon>
        <taxon>Hymenoptera</taxon>
        <taxon>Apocrita</taxon>
        <taxon>Aculeata</taxon>
        <taxon>Apoidea</taxon>
        <taxon>Anthophila</taxon>
        <taxon>Apidae</taxon>
        <taxon>Heterotrigona</taxon>
    </lineage>
</organism>
<name>A0A6V7H4U5_9HYME</name>
<evidence type="ECO:0000313" key="2">
    <source>
        <dbReference type="Proteomes" id="UP000752696"/>
    </source>
</evidence>
<reference evidence="1" key="1">
    <citation type="submission" date="2020-07" db="EMBL/GenBank/DDBJ databases">
        <authorList>
            <person name="Nazaruddin N."/>
        </authorList>
    </citation>
    <scope>NUCLEOTIDE SEQUENCE</scope>
</reference>
<keyword evidence="2" id="KW-1185">Reference proteome</keyword>
<comment type="caution">
    <text evidence="1">The sequence shown here is derived from an EMBL/GenBank/DDBJ whole genome shotgun (WGS) entry which is preliminary data.</text>
</comment>
<accession>A0A6V7H4U5</accession>
<evidence type="ECO:0000313" key="1">
    <source>
        <dbReference type="EMBL" id="CAD1474350.1"/>
    </source>
</evidence>
<gene>
    <name evidence="1" type="ORF">MHI_LOCUS462243</name>
</gene>
<dbReference type="AlphaFoldDB" id="A0A6V7H4U5"/>
<protein>
    <submittedName>
        <fullName evidence="1">Uncharacterized protein</fullName>
    </submittedName>
</protein>
<proteinExistence type="predicted"/>